<feature type="transmembrane region" description="Helical" evidence="2">
    <location>
        <begin position="93"/>
        <end position="116"/>
    </location>
</feature>
<evidence type="ECO:0000256" key="1">
    <source>
        <dbReference type="SAM" id="MobiDB-lite"/>
    </source>
</evidence>
<gene>
    <name evidence="3" type="ORF">GFD22_02515</name>
</gene>
<accession>A0A7K3TGP9</accession>
<proteinExistence type="predicted"/>
<dbReference type="EMBL" id="WHZY01000003">
    <property type="protein sequence ID" value="NEG77869.1"/>
    <property type="molecule type" value="Genomic_DNA"/>
</dbReference>
<feature type="region of interest" description="Disordered" evidence="1">
    <location>
        <begin position="123"/>
        <end position="143"/>
    </location>
</feature>
<protein>
    <submittedName>
        <fullName evidence="3">Uncharacterized protein</fullName>
    </submittedName>
</protein>
<feature type="transmembrane region" description="Helical" evidence="2">
    <location>
        <begin position="155"/>
        <end position="178"/>
    </location>
</feature>
<dbReference type="Proteomes" id="UP000469763">
    <property type="component" value="Unassembled WGS sequence"/>
</dbReference>
<evidence type="ECO:0000313" key="3">
    <source>
        <dbReference type="EMBL" id="NEG77869.1"/>
    </source>
</evidence>
<evidence type="ECO:0000313" key="4">
    <source>
        <dbReference type="Proteomes" id="UP000469763"/>
    </source>
</evidence>
<dbReference type="RefSeq" id="WP_152350500.1">
    <property type="nucleotide sequence ID" value="NZ_WBSN01000009.1"/>
</dbReference>
<name>A0A7K3TGP9_9BIFI</name>
<feature type="transmembrane region" description="Helical" evidence="2">
    <location>
        <begin position="262"/>
        <end position="284"/>
    </location>
</feature>
<keyword evidence="2" id="KW-0472">Membrane</keyword>
<feature type="compositionally biased region" description="Basic and acidic residues" evidence="1">
    <location>
        <begin position="123"/>
        <end position="137"/>
    </location>
</feature>
<sequence length="347" mass="36464">MSAMFGLFSIAAALAVWVALIALTAVTVALAVFALSVMHRRPELAVPRRVAVPAGDTGATGPVALARRRLLTACTAGLSVLLVGFAADGWRFRWYGLALALLPGLAACAVMLVTALPFRGRDRAGHEDGESQGERAPSETPRVRVASLRPRRPWLYARGSVLMQPILIASLLIVYLVFTSCMATPDGESAGRSISLTDPSGEVRTTAGPYPGVYYAAPLIVVTVALAALTCLALRRIALAPASADGRNDAVDRLWRIALTRFATFLSCGFMLCYASGVMLFAGNATRLVGTNFGALPPSYADDVYPTLGAVQIGVGLGLLLFAVLYGLLAVAAAVKLWTGVTEDDAR</sequence>
<feature type="transmembrane region" description="Helical" evidence="2">
    <location>
        <begin position="213"/>
        <end position="234"/>
    </location>
</feature>
<keyword evidence="4" id="KW-1185">Reference proteome</keyword>
<feature type="transmembrane region" description="Helical" evidence="2">
    <location>
        <begin position="6"/>
        <end position="35"/>
    </location>
</feature>
<feature type="transmembrane region" description="Helical" evidence="2">
    <location>
        <begin position="304"/>
        <end position="329"/>
    </location>
</feature>
<feature type="transmembrane region" description="Helical" evidence="2">
    <location>
        <begin position="70"/>
        <end position="87"/>
    </location>
</feature>
<evidence type="ECO:0000256" key="2">
    <source>
        <dbReference type="SAM" id="Phobius"/>
    </source>
</evidence>
<organism evidence="3 4">
    <name type="scientific">Bifidobacterium avesanii</name>
    <dbReference type="NCBI Taxonomy" id="1798157"/>
    <lineage>
        <taxon>Bacteria</taxon>
        <taxon>Bacillati</taxon>
        <taxon>Actinomycetota</taxon>
        <taxon>Actinomycetes</taxon>
        <taxon>Bifidobacteriales</taxon>
        <taxon>Bifidobacteriaceae</taxon>
        <taxon>Bifidobacterium</taxon>
    </lineage>
</organism>
<dbReference type="AlphaFoldDB" id="A0A7K3TGP9"/>
<keyword evidence="2" id="KW-1133">Transmembrane helix</keyword>
<keyword evidence="2" id="KW-0812">Transmembrane</keyword>
<reference evidence="3 4" key="1">
    <citation type="submission" date="2019-10" db="EMBL/GenBank/DDBJ databases">
        <title>Bifidobacterium from non-human primates.</title>
        <authorList>
            <person name="Modesto M."/>
        </authorList>
    </citation>
    <scope>NUCLEOTIDE SEQUENCE [LARGE SCALE GENOMIC DNA]</scope>
    <source>
        <strain evidence="3 4">TREC</strain>
    </source>
</reference>
<dbReference type="OrthoDB" id="3230271at2"/>
<comment type="caution">
    <text evidence="3">The sequence shown here is derived from an EMBL/GenBank/DDBJ whole genome shotgun (WGS) entry which is preliminary data.</text>
</comment>